<evidence type="ECO:0000256" key="1">
    <source>
        <dbReference type="SAM" id="MobiDB-lite"/>
    </source>
</evidence>
<reference evidence="4" key="1">
    <citation type="submission" date="2024-06" db="EMBL/GenBank/DDBJ databases">
        <title>Multi-omics analyses provide insights into the biosynthesis of the anticancer antibiotic pleurotin in Hohenbuehelia grisea.</title>
        <authorList>
            <person name="Weaver J.A."/>
            <person name="Alberti F."/>
        </authorList>
    </citation>
    <scope>NUCLEOTIDE SEQUENCE [LARGE SCALE GENOMIC DNA]</scope>
    <source>
        <strain evidence="4">T-177</strain>
    </source>
</reference>
<keyword evidence="4" id="KW-1185">Reference proteome</keyword>
<evidence type="ECO:0000256" key="2">
    <source>
        <dbReference type="SAM" id="Phobius"/>
    </source>
</evidence>
<keyword evidence="2" id="KW-1133">Transmembrane helix</keyword>
<feature type="transmembrane region" description="Helical" evidence="2">
    <location>
        <begin position="41"/>
        <end position="60"/>
    </location>
</feature>
<dbReference type="EMBL" id="JASNQZ010000012">
    <property type="protein sequence ID" value="KAL0949036.1"/>
    <property type="molecule type" value="Genomic_DNA"/>
</dbReference>
<feature type="region of interest" description="Disordered" evidence="1">
    <location>
        <begin position="166"/>
        <end position="197"/>
    </location>
</feature>
<proteinExistence type="predicted"/>
<comment type="caution">
    <text evidence="3">The sequence shown here is derived from an EMBL/GenBank/DDBJ whole genome shotgun (WGS) entry which is preliminary data.</text>
</comment>
<feature type="transmembrane region" description="Helical" evidence="2">
    <location>
        <begin position="67"/>
        <end position="91"/>
    </location>
</feature>
<feature type="compositionally biased region" description="Polar residues" evidence="1">
    <location>
        <begin position="166"/>
        <end position="176"/>
    </location>
</feature>
<keyword evidence="2" id="KW-0812">Transmembrane</keyword>
<protein>
    <recommendedName>
        <fullName evidence="5">Integral membrane protein</fullName>
    </recommendedName>
</protein>
<evidence type="ECO:0008006" key="5">
    <source>
        <dbReference type="Google" id="ProtNLM"/>
    </source>
</evidence>
<evidence type="ECO:0000313" key="3">
    <source>
        <dbReference type="EMBL" id="KAL0949036.1"/>
    </source>
</evidence>
<dbReference type="Proteomes" id="UP001556367">
    <property type="component" value="Unassembled WGS sequence"/>
</dbReference>
<keyword evidence="2" id="KW-0472">Membrane</keyword>
<sequence length="197" mass="20879">MSIRVWALWGRPIKLGIALAVTFASLIIVTGVVSSRSTASHAFYAVPGLAALPGCLAIGADKTLSAAFIFLVVYEALTFGLTITKRIQLYLSVQVGSRTSSVMHTMVTDGAIYFATLLSISLINIILFITAPPEITGMQSVQQMVLHALLSARTLIHLREQSSVAGKSEGGVSSNPGDLEFHHSDDAGEHSTVNSIP</sequence>
<organism evidence="3 4">
    <name type="scientific">Hohenbuehelia grisea</name>
    <dbReference type="NCBI Taxonomy" id="104357"/>
    <lineage>
        <taxon>Eukaryota</taxon>
        <taxon>Fungi</taxon>
        <taxon>Dikarya</taxon>
        <taxon>Basidiomycota</taxon>
        <taxon>Agaricomycotina</taxon>
        <taxon>Agaricomycetes</taxon>
        <taxon>Agaricomycetidae</taxon>
        <taxon>Agaricales</taxon>
        <taxon>Pleurotineae</taxon>
        <taxon>Pleurotaceae</taxon>
        <taxon>Hohenbuehelia</taxon>
    </lineage>
</organism>
<evidence type="ECO:0000313" key="4">
    <source>
        <dbReference type="Proteomes" id="UP001556367"/>
    </source>
</evidence>
<feature type="transmembrane region" description="Helical" evidence="2">
    <location>
        <begin position="111"/>
        <end position="131"/>
    </location>
</feature>
<feature type="compositionally biased region" description="Basic and acidic residues" evidence="1">
    <location>
        <begin position="179"/>
        <end position="189"/>
    </location>
</feature>
<accession>A0ABR3J067</accession>
<gene>
    <name evidence="3" type="ORF">HGRIS_009130</name>
</gene>
<name>A0ABR3J067_9AGAR</name>
<feature type="transmembrane region" description="Helical" evidence="2">
    <location>
        <begin position="12"/>
        <end position="35"/>
    </location>
</feature>